<evidence type="ECO:0000313" key="1">
    <source>
        <dbReference type="EMBL" id="KAK8489814.1"/>
    </source>
</evidence>
<dbReference type="EMBL" id="JBBPBM010000893">
    <property type="protein sequence ID" value="KAK8489814.1"/>
    <property type="molecule type" value="Genomic_DNA"/>
</dbReference>
<gene>
    <name evidence="1" type="ORF">V6N12_013671</name>
</gene>
<name>A0ABR2A9R9_9ROSI</name>
<dbReference type="Proteomes" id="UP001472677">
    <property type="component" value="Unassembled WGS sequence"/>
</dbReference>
<protein>
    <submittedName>
        <fullName evidence="1">Uncharacterized protein</fullName>
    </submittedName>
</protein>
<reference evidence="1 2" key="1">
    <citation type="journal article" date="2024" name="G3 (Bethesda)">
        <title>Genome assembly of Hibiscus sabdariffa L. provides insights into metabolisms of medicinal natural products.</title>
        <authorList>
            <person name="Kim T."/>
        </authorList>
    </citation>
    <scope>NUCLEOTIDE SEQUENCE [LARGE SCALE GENOMIC DNA]</scope>
    <source>
        <strain evidence="1">TK-2024</strain>
        <tissue evidence="1">Old leaves</tissue>
    </source>
</reference>
<comment type="caution">
    <text evidence="1">The sequence shown here is derived from an EMBL/GenBank/DDBJ whole genome shotgun (WGS) entry which is preliminary data.</text>
</comment>
<keyword evidence="2" id="KW-1185">Reference proteome</keyword>
<proteinExistence type="predicted"/>
<sequence>MKCFHGCVQLWTQKKQGKRKLEGSHKKQVLVGYRLNISTYYYPNPITKQVREEEIEDISSNHTFSLTNGAKPTTKPSFPSFHSCLESRLFRIQKYKSRQAF</sequence>
<accession>A0ABR2A9R9</accession>
<evidence type="ECO:0000313" key="2">
    <source>
        <dbReference type="Proteomes" id="UP001472677"/>
    </source>
</evidence>
<organism evidence="1 2">
    <name type="scientific">Hibiscus sabdariffa</name>
    <name type="common">roselle</name>
    <dbReference type="NCBI Taxonomy" id="183260"/>
    <lineage>
        <taxon>Eukaryota</taxon>
        <taxon>Viridiplantae</taxon>
        <taxon>Streptophyta</taxon>
        <taxon>Embryophyta</taxon>
        <taxon>Tracheophyta</taxon>
        <taxon>Spermatophyta</taxon>
        <taxon>Magnoliopsida</taxon>
        <taxon>eudicotyledons</taxon>
        <taxon>Gunneridae</taxon>
        <taxon>Pentapetalae</taxon>
        <taxon>rosids</taxon>
        <taxon>malvids</taxon>
        <taxon>Malvales</taxon>
        <taxon>Malvaceae</taxon>
        <taxon>Malvoideae</taxon>
        <taxon>Hibiscus</taxon>
    </lineage>
</organism>